<dbReference type="EMBL" id="AP025739">
    <property type="protein sequence ID" value="BDI29749.1"/>
    <property type="molecule type" value="Genomic_DNA"/>
</dbReference>
<accession>A0A402D725</accession>
<keyword evidence="2" id="KW-1185">Reference proteome</keyword>
<dbReference type="AlphaFoldDB" id="A0A402D725"/>
<gene>
    <name evidence="1" type="ORF">CCAX7_18000</name>
</gene>
<dbReference type="OrthoDB" id="4320047at2"/>
<dbReference type="Proteomes" id="UP000287394">
    <property type="component" value="Chromosome"/>
</dbReference>
<organism evidence="1 2">
    <name type="scientific">Capsulimonas corticalis</name>
    <dbReference type="NCBI Taxonomy" id="2219043"/>
    <lineage>
        <taxon>Bacteria</taxon>
        <taxon>Bacillati</taxon>
        <taxon>Armatimonadota</taxon>
        <taxon>Armatimonadia</taxon>
        <taxon>Capsulimonadales</taxon>
        <taxon>Capsulimonadaceae</taxon>
        <taxon>Capsulimonas</taxon>
    </lineage>
</organism>
<sequence length="563" mass="63515">MTTPQEQRLQSFLSDAFPAAPAPDALKARVAALAAQRERRDSRDSSRARRLRLGFAGAAFCAAVAAIVSIQPQWSAAQALRRMDAAMAGARSCQSTFWISRPDGTPYDKGRTWSQDGKWRNESLLRTPEIEIYANGRVWRYHRSENIVRVRKADGPAEHNASGFTIQSMTHDYALMGLHETIRLGSKSTVAGRPVHTVFLETDRADQPERQEFLVDTATDLPVSECLYVKQNEKWILCGAGTMVYNQTLPASLFTPVFPTGTRVLDVDQSREELRRRLAKGIETKTVADRKIVIRDLQVNKNGDVFLLYSAGKHPGDLFQCHNRYAGRDWKIALTDDRGVRYLPQGYLGPLDDPNAEHREMFVYDAERLEGDWWIPETPQAPWKPRRFTLTFHVNSVNLHGGENSPKKTADYAATTSFTLAAARPEVQGLPEYFTDLSLNDISVDSAESQARLRNAWDRAYTEADDAEHRAHDYPRALAKYQQAIVLQAQLERSEGRSYGTNSWMWLGVYRVQSAMHHRPEALAALRHAEEEALRGAEAMNSDPAKDYQVKRVRALMKQEGIA</sequence>
<reference evidence="1 2" key="1">
    <citation type="journal article" date="2019" name="Int. J. Syst. Evol. Microbiol.">
        <title>Capsulimonas corticalis gen. nov., sp. nov., an aerobic capsulated bacterium, of a novel bacterial order, Capsulimonadales ord. nov., of the class Armatimonadia of the phylum Armatimonadetes.</title>
        <authorList>
            <person name="Li J."/>
            <person name="Kudo C."/>
            <person name="Tonouchi A."/>
        </authorList>
    </citation>
    <scope>NUCLEOTIDE SEQUENCE [LARGE SCALE GENOMIC DNA]</scope>
    <source>
        <strain evidence="1 2">AX-7</strain>
    </source>
</reference>
<dbReference type="KEGG" id="ccot:CCAX7_18000"/>
<evidence type="ECO:0000313" key="1">
    <source>
        <dbReference type="EMBL" id="BDI29749.1"/>
    </source>
</evidence>
<proteinExistence type="predicted"/>
<dbReference type="Gene3D" id="2.50.20.10">
    <property type="entry name" value="Lipoprotein localisation LolA/LolB/LppX"/>
    <property type="match status" value="1"/>
</dbReference>
<name>A0A402D725_9BACT</name>
<evidence type="ECO:0000313" key="2">
    <source>
        <dbReference type="Proteomes" id="UP000287394"/>
    </source>
</evidence>
<protein>
    <submittedName>
        <fullName evidence="1">Uncharacterized protein</fullName>
    </submittedName>
</protein>
<dbReference type="RefSeq" id="WP_119325248.1">
    <property type="nucleotide sequence ID" value="NZ_AP025739.1"/>
</dbReference>